<dbReference type="Proteomes" id="UP000740883">
    <property type="component" value="Unassembled WGS sequence"/>
</dbReference>
<accession>A0A9P6H2B7</accession>
<feature type="region of interest" description="Disordered" evidence="1">
    <location>
        <begin position="95"/>
        <end position="201"/>
    </location>
</feature>
<protein>
    <submittedName>
        <fullName evidence="3">Uncharacterized protein</fullName>
    </submittedName>
</protein>
<feature type="chain" id="PRO_5040454226" evidence="2">
    <location>
        <begin position="18"/>
        <end position="223"/>
    </location>
</feature>
<feature type="compositionally biased region" description="Low complexity" evidence="1">
    <location>
        <begin position="147"/>
        <end position="162"/>
    </location>
</feature>
<evidence type="ECO:0000313" key="3">
    <source>
        <dbReference type="EMBL" id="KAF9763706.1"/>
    </source>
</evidence>
<sequence>MLSRFIALFFSAMLCENHQPTILVVQGEPVQMKMDEQTKEVKFTHGPDNSLHYQVSGPNGSTQGTYTDKFTQLSTPEGNIHVYAPTPQEIQQPTWTPAAQQPTWTPAAQQPTWTPTAQQPTWTPTAQQPTWTSAAPVAGTTTETPCGSKGSSGAVAGGAASTKAEKDEKVSKNDKKDKKDTKSGGAVGGSSSSNSSNKDKKNGARLYIAGATALISSLLIASL</sequence>
<dbReference type="AlphaFoldDB" id="A0A9P6H2B7"/>
<feature type="compositionally biased region" description="Basic and acidic residues" evidence="1">
    <location>
        <begin position="163"/>
        <end position="182"/>
    </location>
</feature>
<comment type="caution">
    <text evidence="3">The sequence shown here is derived from an EMBL/GenBank/DDBJ whole genome shotgun (WGS) entry which is preliminary data.</text>
</comment>
<feature type="signal peptide" evidence="2">
    <location>
        <begin position="1"/>
        <end position="17"/>
    </location>
</feature>
<name>A0A9P6H2B7_9MICR</name>
<dbReference type="EMBL" id="SBJO01000060">
    <property type="protein sequence ID" value="KAF9763706.1"/>
    <property type="molecule type" value="Genomic_DNA"/>
</dbReference>
<proteinExistence type="predicted"/>
<evidence type="ECO:0000256" key="1">
    <source>
        <dbReference type="SAM" id="MobiDB-lite"/>
    </source>
</evidence>
<organism evidence="3 4">
    <name type="scientific">Nosema granulosis</name>
    <dbReference type="NCBI Taxonomy" id="83296"/>
    <lineage>
        <taxon>Eukaryota</taxon>
        <taxon>Fungi</taxon>
        <taxon>Fungi incertae sedis</taxon>
        <taxon>Microsporidia</taxon>
        <taxon>Nosematidae</taxon>
        <taxon>Nosema</taxon>
    </lineage>
</organism>
<evidence type="ECO:0000313" key="4">
    <source>
        <dbReference type="Proteomes" id="UP000740883"/>
    </source>
</evidence>
<keyword evidence="2" id="KW-0732">Signal</keyword>
<keyword evidence="4" id="KW-1185">Reference proteome</keyword>
<evidence type="ECO:0000256" key="2">
    <source>
        <dbReference type="SAM" id="SignalP"/>
    </source>
</evidence>
<reference evidence="3 4" key="1">
    <citation type="journal article" date="2020" name="Genome Biol. Evol.">
        <title>Comparative genomics of strictly vertically transmitted, feminizing microsporidia endosymbionts of amphipod crustaceans.</title>
        <authorList>
            <person name="Cormier A."/>
            <person name="Chebbi M.A."/>
            <person name="Giraud I."/>
            <person name="Wattier R."/>
            <person name="Teixeira M."/>
            <person name="Gilbert C."/>
            <person name="Rigaud T."/>
            <person name="Cordaux R."/>
        </authorList>
    </citation>
    <scope>NUCLEOTIDE SEQUENCE [LARGE SCALE GENOMIC DNA]</scope>
    <source>
        <strain evidence="3 4">Ou3-Ou53</strain>
    </source>
</reference>
<gene>
    <name evidence="3" type="ORF">NGRA_1112</name>
</gene>
<feature type="compositionally biased region" description="Low complexity" evidence="1">
    <location>
        <begin position="95"/>
        <end position="136"/>
    </location>
</feature>